<organism evidence="2 3">
    <name type="scientific">Shewanella pneumatophori</name>
    <dbReference type="NCBI Taxonomy" id="314092"/>
    <lineage>
        <taxon>Bacteria</taxon>
        <taxon>Pseudomonadati</taxon>
        <taxon>Pseudomonadota</taxon>
        <taxon>Gammaproteobacteria</taxon>
        <taxon>Alteromonadales</taxon>
        <taxon>Shewanellaceae</taxon>
        <taxon>Shewanella</taxon>
    </lineage>
</organism>
<comment type="caution">
    <text evidence="2">The sequence shown here is derived from an EMBL/GenBank/DDBJ whole genome shotgun (WGS) entry which is preliminary data.</text>
</comment>
<proteinExistence type="predicted"/>
<dbReference type="EMBL" id="JAKILB010000003">
    <property type="protein sequence ID" value="MCL1138157.1"/>
    <property type="molecule type" value="Genomic_DNA"/>
</dbReference>
<accession>A0A9X1ZE36</accession>
<dbReference type="Gene3D" id="3.40.50.300">
    <property type="entry name" value="P-loop containing nucleotide triphosphate hydrolases"/>
    <property type="match status" value="1"/>
</dbReference>
<feature type="domain" description="AAA+ ATPase" evidence="1">
    <location>
        <begin position="43"/>
        <end position="196"/>
    </location>
</feature>
<evidence type="ECO:0000259" key="1">
    <source>
        <dbReference type="SMART" id="SM00382"/>
    </source>
</evidence>
<sequence length="321" mass="36036">MTLQTELSSDAAAFSQAYVLIDKYTEARNSILSLIKYRCNETCGAILLAPSGCGKTTLVKKLLADYQEQSVPEQDKRFGIYVETPGSGISDLLRQLLFELGDNKPEYGTHGGKLKRIIDLVNNLNVKVVFLDEIQSMLPSSKLLPTSKSMKLIKELTNKTNCAWVLMGVPDAASIADVDPQLSDRFSRVICLDAFACNDDKNTLDFMEYLYDLLASFPRRAPFFKFMNELLTEDGFKLNAEIDSSNLLRFCLATKGKPRHIRTLLLEAIESTRPGEAVTKKVMAKAYQTCFQRAHDKKSKNPFDASIKKVKEELMKEGLYV</sequence>
<dbReference type="RefSeq" id="WP_248949248.1">
    <property type="nucleotide sequence ID" value="NZ_JAKILB010000003.1"/>
</dbReference>
<dbReference type="AlphaFoldDB" id="A0A9X1ZE36"/>
<dbReference type="SUPFAM" id="SSF52540">
    <property type="entry name" value="P-loop containing nucleoside triphosphate hydrolases"/>
    <property type="match status" value="1"/>
</dbReference>
<dbReference type="InterPro" id="IPR027417">
    <property type="entry name" value="P-loop_NTPase"/>
</dbReference>
<evidence type="ECO:0000313" key="3">
    <source>
        <dbReference type="Proteomes" id="UP001139293"/>
    </source>
</evidence>
<dbReference type="InterPro" id="IPR008868">
    <property type="entry name" value="TniB"/>
</dbReference>
<keyword evidence="3" id="KW-1185">Reference proteome</keyword>
<gene>
    <name evidence="2" type="ORF">L2740_06295</name>
</gene>
<evidence type="ECO:0000313" key="2">
    <source>
        <dbReference type="EMBL" id="MCL1138157.1"/>
    </source>
</evidence>
<dbReference type="SMART" id="SM00382">
    <property type="entry name" value="AAA"/>
    <property type="match status" value="1"/>
</dbReference>
<dbReference type="Pfam" id="PF05621">
    <property type="entry name" value="TniB"/>
    <property type="match status" value="1"/>
</dbReference>
<name>A0A9X1ZE36_9GAMM</name>
<dbReference type="InterPro" id="IPR003593">
    <property type="entry name" value="AAA+_ATPase"/>
</dbReference>
<dbReference type="Proteomes" id="UP001139293">
    <property type="component" value="Unassembled WGS sequence"/>
</dbReference>
<protein>
    <submittedName>
        <fullName evidence="2">TniB family NTP-binding protein</fullName>
    </submittedName>
</protein>
<dbReference type="CDD" id="cd00009">
    <property type="entry name" value="AAA"/>
    <property type="match status" value="1"/>
</dbReference>
<reference evidence="2" key="1">
    <citation type="submission" date="2022-01" db="EMBL/GenBank/DDBJ databases">
        <title>Whole genome-based taxonomy of the Shewanellaceae.</title>
        <authorList>
            <person name="Martin-Rodriguez A.J."/>
        </authorList>
    </citation>
    <scope>NUCLEOTIDE SEQUENCE</scope>
    <source>
        <strain evidence="2">KCTC 23973</strain>
    </source>
</reference>